<organism evidence="2 3">
    <name type="scientific">Thalassospira lohafexi</name>
    <dbReference type="NCBI Taxonomy" id="744227"/>
    <lineage>
        <taxon>Bacteria</taxon>
        <taxon>Pseudomonadati</taxon>
        <taxon>Pseudomonadota</taxon>
        <taxon>Alphaproteobacteria</taxon>
        <taxon>Rhodospirillales</taxon>
        <taxon>Thalassospiraceae</taxon>
        <taxon>Thalassospira</taxon>
    </lineage>
</organism>
<accession>A0A2N3L5T7</accession>
<gene>
    <name evidence="2" type="ORF">COO92_10100</name>
</gene>
<evidence type="ECO:0000313" key="3">
    <source>
        <dbReference type="Proteomes" id="UP000233332"/>
    </source>
</evidence>
<evidence type="ECO:0000256" key="1">
    <source>
        <dbReference type="SAM" id="Phobius"/>
    </source>
</evidence>
<name>A0A2N3L5T7_9PROT</name>
<dbReference type="AlphaFoldDB" id="A0A2N3L5T7"/>
<sequence>MSRILIIICMILAGSVFLSWPGMALDSQTDQIKETAREIRLQISQLDLQLKEHLRKALEEFGDRPVECAPNEARQSLSDCIAEDGDTLTHTTITVAKVSKQDDDPLGDLKDTEERFALFSEQLNKTNDLLASAGATLYRSGFDITPEMDQLRRNVIVYVERKQANDLRTKQALLIATVAIILIAIFGLIFAVIRRFR</sequence>
<protein>
    <submittedName>
        <fullName evidence="2">Uncharacterized protein</fullName>
    </submittedName>
</protein>
<keyword evidence="1" id="KW-1133">Transmembrane helix</keyword>
<feature type="transmembrane region" description="Helical" evidence="1">
    <location>
        <begin position="172"/>
        <end position="193"/>
    </location>
</feature>
<dbReference type="Proteomes" id="UP000233332">
    <property type="component" value="Unassembled WGS sequence"/>
</dbReference>
<comment type="caution">
    <text evidence="2">The sequence shown here is derived from an EMBL/GenBank/DDBJ whole genome shotgun (WGS) entry which is preliminary data.</text>
</comment>
<proteinExistence type="predicted"/>
<keyword evidence="1" id="KW-0812">Transmembrane</keyword>
<dbReference type="EMBL" id="NXGX01000004">
    <property type="protein sequence ID" value="PKR58106.1"/>
    <property type="molecule type" value="Genomic_DNA"/>
</dbReference>
<reference evidence="2 3" key="1">
    <citation type="submission" date="2017-09" db="EMBL/GenBank/DDBJ databases">
        <title>Biodiversity and function of Thalassospira species in the particle-attached aromatic-hydrocarbon-degrading consortia from the surface seawater of the China South Sea.</title>
        <authorList>
            <person name="Dong C."/>
            <person name="Lai Q."/>
            <person name="Shao Z."/>
        </authorList>
    </citation>
    <scope>NUCLEOTIDE SEQUENCE [LARGE SCALE GENOMIC DNA]</scope>
    <source>
        <strain evidence="2 3">139Z-12</strain>
    </source>
</reference>
<evidence type="ECO:0000313" key="2">
    <source>
        <dbReference type="EMBL" id="PKR58106.1"/>
    </source>
</evidence>
<keyword evidence="1" id="KW-0472">Membrane</keyword>
<keyword evidence="3" id="KW-1185">Reference proteome</keyword>